<dbReference type="Proteomes" id="UP000280369">
    <property type="component" value="Segment"/>
</dbReference>
<dbReference type="EMBL" id="MG602507">
    <property type="protein sequence ID" value="AVG46806.1"/>
    <property type="molecule type" value="Genomic_DNA"/>
</dbReference>
<proteinExistence type="predicted"/>
<dbReference type="SUPFAM" id="SSF48403">
    <property type="entry name" value="Ankyrin repeat"/>
    <property type="match status" value="1"/>
</dbReference>
<name>A0A2L2DKW6_MIMIV</name>
<dbReference type="InterPro" id="IPR036770">
    <property type="entry name" value="Ankyrin_rpt-contain_sf"/>
</dbReference>
<dbReference type="Gene3D" id="1.25.40.20">
    <property type="entry name" value="Ankyrin repeat-containing domain"/>
    <property type="match status" value="1"/>
</dbReference>
<protein>
    <submittedName>
        <fullName evidence="1">Ankyrin repeat protein</fullName>
    </submittedName>
</protein>
<evidence type="ECO:0000313" key="1">
    <source>
        <dbReference type="EMBL" id="AVG46806.1"/>
    </source>
</evidence>
<organism evidence="1">
    <name type="scientific">Acanthamoeba polyphaga mimivirus</name>
    <name type="common">APMV</name>
    <dbReference type="NCBI Taxonomy" id="212035"/>
    <lineage>
        <taxon>Viruses</taxon>
        <taxon>Varidnaviria</taxon>
        <taxon>Bamfordvirae</taxon>
        <taxon>Nucleocytoviricota</taxon>
        <taxon>Megaviricetes</taxon>
        <taxon>Imitervirales</taxon>
        <taxon>Mimiviridae</taxon>
        <taxon>Megamimivirinae</taxon>
        <taxon>Mimivirus</taxon>
        <taxon>Mimivirus bradfordmassiliense</taxon>
    </lineage>
</organism>
<organismHost>
    <name type="scientific">Acanthamoeba polyphaga</name>
    <name type="common">Amoeba</name>
    <dbReference type="NCBI Taxonomy" id="5757"/>
</organismHost>
<accession>A0A2L2DKW6</accession>
<reference evidence="1" key="1">
    <citation type="journal article" date="2017" name="Front. Microbiol.">
        <title>Genome Characterization of the First Mimiviruses of Lineage C Isolated in Brazil.</title>
        <authorList>
            <person name="Assis F.L."/>
            <person name="Franco-Luiz A.P.M."/>
            <person name="Dos Santos R.N."/>
            <person name="Campos F.S."/>
            <person name="Dornas F.P."/>
            <person name="Borato P.V.M."/>
            <person name="Franco A.C."/>
            <person name="Abrahao J.S."/>
            <person name="Colson P."/>
            <person name="Scola B."/>
        </authorList>
    </citation>
    <scope>NUCLEOTIDE SEQUENCE [LARGE SCALE GENOMIC DNA]</scope>
</reference>
<sequence length="352" mass="41029">MTITPPGYNFELQKDFLKNTNPKIIKVLYKYIDTIYYEQDDKYYIREHVNISTQNIYCIDDFNSGEKYILLLELLNIDKIDLFILFLDRYKDIDISDHNNLLLNTACRIGSYEIISKLIDMNIDITFNNNIAIKIASYFLCFPYHNTEPEKIILTLKILLDNGADINTDNEYVLCCASDNIFVFKYLLDLGHRYDISSRENYCLRNCIYKFSVNIIYQSCCSNESQNITKEKILTDTNGNKFVTSDIIKHLLDLGANIDCNNGYIINYIIEKANKNLLNFFINYDIDFNLLKISSLRKGIKLMDCDMIKLLVENGVNFSKLNNEPVEDLRKINTANLLLEIGLSHEKMLELI</sequence>